<comment type="caution">
    <text evidence="1">The sequence shown here is derived from an EMBL/GenBank/DDBJ whole genome shotgun (WGS) entry which is preliminary data.</text>
</comment>
<organism evidence="1">
    <name type="scientific">marine sediment metagenome</name>
    <dbReference type="NCBI Taxonomy" id="412755"/>
    <lineage>
        <taxon>unclassified sequences</taxon>
        <taxon>metagenomes</taxon>
        <taxon>ecological metagenomes</taxon>
    </lineage>
</organism>
<dbReference type="AlphaFoldDB" id="A0A0F9BQZ1"/>
<dbReference type="EMBL" id="LAZR01039730">
    <property type="protein sequence ID" value="KKL16267.1"/>
    <property type="molecule type" value="Genomic_DNA"/>
</dbReference>
<gene>
    <name evidence="1" type="ORF">LCGC14_2497290</name>
</gene>
<proteinExistence type="predicted"/>
<evidence type="ECO:0000313" key="1">
    <source>
        <dbReference type="EMBL" id="KKL16267.1"/>
    </source>
</evidence>
<reference evidence="1" key="1">
    <citation type="journal article" date="2015" name="Nature">
        <title>Complex archaea that bridge the gap between prokaryotes and eukaryotes.</title>
        <authorList>
            <person name="Spang A."/>
            <person name="Saw J.H."/>
            <person name="Jorgensen S.L."/>
            <person name="Zaremba-Niedzwiedzka K."/>
            <person name="Martijn J."/>
            <person name="Lind A.E."/>
            <person name="van Eijk R."/>
            <person name="Schleper C."/>
            <person name="Guy L."/>
            <person name="Ettema T.J."/>
        </authorList>
    </citation>
    <scope>NUCLEOTIDE SEQUENCE</scope>
</reference>
<accession>A0A0F9BQZ1</accession>
<protein>
    <submittedName>
        <fullName evidence="1">Uncharacterized protein</fullName>
    </submittedName>
</protein>
<name>A0A0F9BQZ1_9ZZZZ</name>
<sequence>MTYKVVNDPSNIEPSYIKVVDEDNNILVYLHGSMSMAAAGSFIERQKEENSDIHIALSHWEEEE</sequence>